<proteinExistence type="predicted"/>
<comment type="caution">
    <text evidence="5">The sequence shown here is derived from an EMBL/GenBank/DDBJ whole genome shotgun (WGS) entry which is preliminary data.</text>
</comment>
<keyword evidence="3" id="KW-0804">Transcription</keyword>
<evidence type="ECO:0000313" key="5">
    <source>
        <dbReference type="EMBL" id="RLL08193.1"/>
    </source>
</evidence>
<evidence type="ECO:0000256" key="3">
    <source>
        <dbReference type="ARBA" id="ARBA00023163"/>
    </source>
</evidence>
<dbReference type="AlphaFoldDB" id="A0A498CW93"/>
<dbReference type="EMBL" id="RCHT01000034">
    <property type="protein sequence ID" value="RLL08193.1"/>
    <property type="molecule type" value="Genomic_DNA"/>
</dbReference>
<dbReference type="GO" id="GO:0003700">
    <property type="term" value="F:DNA-binding transcription factor activity"/>
    <property type="evidence" value="ECO:0007669"/>
    <property type="project" value="InterPro"/>
</dbReference>
<dbReference type="Proteomes" id="UP000276301">
    <property type="component" value="Unassembled WGS sequence"/>
</dbReference>
<dbReference type="GO" id="GO:0003677">
    <property type="term" value="F:DNA binding"/>
    <property type="evidence" value="ECO:0007669"/>
    <property type="project" value="UniProtKB-KW"/>
</dbReference>
<evidence type="ECO:0000313" key="6">
    <source>
        <dbReference type="Proteomes" id="UP000276301"/>
    </source>
</evidence>
<dbReference type="RefSeq" id="WP_121587488.1">
    <property type="nucleotide sequence ID" value="NZ_RCHT01000034.1"/>
</dbReference>
<dbReference type="InterPro" id="IPR036390">
    <property type="entry name" value="WH_DNA-bd_sf"/>
</dbReference>
<evidence type="ECO:0000256" key="1">
    <source>
        <dbReference type="ARBA" id="ARBA00023015"/>
    </source>
</evidence>
<accession>A0A498CW93</accession>
<dbReference type="InterPro" id="IPR000835">
    <property type="entry name" value="HTH_MarR-typ"/>
</dbReference>
<dbReference type="SUPFAM" id="SSF46785">
    <property type="entry name" value="Winged helix' DNA-binding domain"/>
    <property type="match status" value="1"/>
</dbReference>
<reference evidence="5 6" key="1">
    <citation type="submission" date="2018-10" db="EMBL/GenBank/DDBJ databases">
        <title>Anaerotruncus faecis sp. nov., isolated from human feces.</title>
        <authorList>
            <person name="Wang Y.-J."/>
        </authorList>
    </citation>
    <scope>NUCLEOTIDE SEQUENCE [LARGE SCALE GENOMIC DNA]</scope>
    <source>
        <strain evidence="5 6">22A2-44</strain>
    </source>
</reference>
<dbReference type="Pfam" id="PF01047">
    <property type="entry name" value="MarR"/>
    <property type="match status" value="1"/>
</dbReference>
<name>A0A498CW93_9FIRM</name>
<dbReference type="PRINTS" id="PR00598">
    <property type="entry name" value="HTHMARR"/>
</dbReference>
<dbReference type="PANTHER" id="PTHR42756:SF1">
    <property type="entry name" value="TRANSCRIPTIONAL REPRESSOR OF EMRAB OPERON"/>
    <property type="match status" value="1"/>
</dbReference>
<dbReference type="PROSITE" id="PS50995">
    <property type="entry name" value="HTH_MARR_2"/>
    <property type="match status" value="1"/>
</dbReference>
<keyword evidence="6" id="KW-1185">Reference proteome</keyword>
<sequence>MDEIDQVIHIDWELVSLHKQCMNRLMSDRGVYPGQPPLLFTLGRMGACNQADLAKALHISPATIAVSLKRMEKSGFVKRVPDPGDLRSNRIELTDEGREAAAWADRAIHTVNEQMYRDFTPEEFSQIVHFYQRMQQNLIRLKQELYGQEEPTCAN</sequence>
<keyword evidence="2" id="KW-0238">DNA-binding</keyword>
<dbReference type="PANTHER" id="PTHR42756">
    <property type="entry name" value="TRANSCRIPTIONAL REGULATOR, MARR"/>
    <property type="match status" value="1"/>
</dbReference>
<dbReference type="Gene3D" id="1.10.10.10">
    <property type="entry name" value="Winged helix-like DNA-binding domain superfamily/Winged helix DNA-binding domain"/>
    <property type="match status" value="1"/>
</dbReference>
<evidence type="ECO:0000259" key="4">
    <source>
        <dbReference type="PROSITE" id="PS50995"/>
    </source>
</evidence>
<organism evidence="5 6">
    <name type="scientific">Anaerotruncus massiliensis</name>
    <name type="common">ex Liu et al. 2021</name>
    <dbReference type="NCBI Taxonomy" id="2321404"/>
    <lineage>
        <taxon>Bacteria</taxon>
        <taxon>Bacillati</taxon>
        <taxon>Bacillota</taxon>
        <taxon>Clostridia</taxon>
        <taxon>Eubacteriales</taxon>
        <taxon>Oscillospiraceae</taxon>
        <taxon>Anaerotruncus</taxon>
    </lineage>
</organism>
<dbReference type="InterPro" id="IPR036388">
    <property type="entry name" value="WH-like_DNA-bd_sf"/>
</dbReference>
<keyword evidence="1" id="KW-0805">Transcription regulation</keyword>
<gene>
    <name evidence="5" type="ORF">D4A47_12285</name>
</gene>
<evidence type="ECO:0000256" key="2">
    <source>
        <dbReference type="ARBA" id="ARBA00023125"/>
    </source>
</evidence>
<protein>
    <submittedName>
        <fullName evidence="5">MarR family transcriptional regulator</fullName>
    </submittedName>
</protein>
<dbReference type="SMART" id="SM00347">
    <property type="entry name" value="HTH_MARR"/>
    <property type="match status" value="1"/>
</dbReference>
<feature type="domain" description="HTH marR-type" evidence="4">
    <location>
        <begin position="1"/>
        <end position="136"/>
    </location>
</feature>